<evidence type="ECO:0000259" key="3">
    <source>
        <dbReference type="Pfam" id="PF05368"/>
    </source>
</evidence>
<dbReference type="Gene3D" id="3.90.25.10">
    <property type="entry name" value="UDP-galactose 4-epimerase, domain 1"/>
    <property type="match status" value="1"/>
</dbReference>
<keyword evidence="2" id="KW-0560">Oxidoreductase</keyword>
<evidence type="ECO:0000256" key="1">
    <source>
        <dbReference type="ARBA" id="ARBA00022857"/>
    </source>
</evidence>
<reference evidence="4 5" key="1">
    <citation type="journal article" date="2019" name="Nat. Ecol. Evol.">
        <title>Megaphylogeny resolves global patterns of mushroom evolution.</title>
        <authorList>
            <person name="Varga T."/>
            <person name="Krizsan K."/>
            <person name="Foldi C."/>
            <person name="Dima B."/>
            <person name="Sanchez-Garcia M."/>
            <person name="Sanchez-Ramirez S."/>
            <person name="Szollosi G.J."/>
            <person name="Szarkandi J.G."/>
            <person name="Papp V."/>
            <person name="Albert L."/>
            <person name="Andreopoulos W."/>
            <person name="Angelini C."/>
            <person name="Antonin V."/>
            <person name="Barry K.W."/>
            <person name="Bougher N.L."/>
            <person name="Buchanan P."/>
            <person name="Buyck B."/>
            <person name="Bense V."/>
            <person name="Catcheside P."/>
            <person name="Chovatia M."/>
            <person name="Cooper J."/>
            <person name="Damon W."/>
            <person name="Desjardin D."/>
            <person name="Finy P."/>
            <person name="Geml J."/>
            <person name="Haridas S."/>
            <person name="Hughes K."/>
            <person name="Justo A."/>
            <person name="Karasinski D."/>
            <person name="Kautmanova I."/>
            <person name="Kiss B."/>
            <person name="Kocsube S."/>
            <person name="Kotiranta H."/>
            <person name="LaButti K.M."/>
            <person name="Lechner B.E."/>
            <person name="Liimatainen K."/>
            <person name="Lipzen A."/>
            <person name="Lukacs Z."/>
            <person name="Mihaltcheva S."/>
            <person name="Morgado L.N."/>
            <person name="Niskanen T."/>
            <person name="Noordeloos M.E."/>
            <person name="Ohm R.A."/>
            <person name="Ortiz-Santana B."/>
            <person name="Ovrebo C."/>
            <person name="Racz N."/>
            <person name="Riley R."/>
            <person name="Savchenko A."/>
            <person name="Shiryaev A."/>
            <person name="Soop K."/>
            <person name="Spirin V."/>
            <person name="Szebenyi C."/>
            <person name="Tomsovsky M."/>
            <person name="Tulloss R.E."/>
            <person name="Uehling J."/>
            <person name="Grigoriev I.V."/>
            <person name="Vagvolgyi C."/>
            <person name="Papp T."/>
            <person name="Martin F.M."/>
            <person name="Miettinen O."/>
            <person name="Hibbett D.S."/>
            <person name="Nagy L.G."/>
        </authorList>
    </citation>
    <scope>NUCLEOTIDE SEQUENCE [LARGE SCALE GENOMIC DNA]</scope>
    <source>
        <strain evidence="4 5">CBS 309.79</strain>
    </source>
</reference>
<keyword evidence="1" id="KW-0521">NADP</keyword>
<gene>
    <name evidence="4" type="ORF">BDV98DRAFT_546458</name>
</gene>
<evidence type="ECO:0000313" key="5">
    <source>
        <dbReference type="Proteomes" id="UP000305067"/>
    </source>
</evidence>
<dbReference type="PANTHER" id="PTHR47706:SF6">
    <property type="entry name" value="NMRA-LIKE FAMILY PROTEIN (AFU_ORTHOLOGUE AFUA_6G00280)"/>
    <property type="match status" value="1"/>
</dbReference>
<evidence type="ECO:0000313" key="4">
    <source>
        <dbReference type="EMBL" id="TFL03128.1"/>
    </source>
</evidence>
<organism evidence="4 5">
    <name type="scientific">Pterulicium gracile</name>
    <dbReference type="NCBI Taxonomy" id="1884261"/>
    <lineage>
        <taxon>Eukaryota</taxon>
        <taxon>Fungi</taxon>
        <taxon>Dikarya</taxon>
        <taxon>Basidiomycota</taxon>
        <taxon>Agaricomycotina</taxon>
        <taxon>Agaricomycetes</taxon>
        <taxon>Agaricomycetidae</taxon>
        <taxon>Agaricales</taxon>
        <taxon>Pleurotineae</taxon>
        <taxon>Pterulaceae</taxon>
        <taxon>Pterulicium</taxon>
    </lineage>
</organism>
<sequence length="327" mass="35826">MSSTPTVLLLGATGETGQSILKGLVESNAFNVEALVRPASSTKPEVEELRSAGIAIRLADTAGAHADLVKALKGVDIFVSAIGPNNQLEQLRLVDAVKEAGVKRFIPCGFITISPVGGVMRLRDEKEKVYNYMKKQHVPFTVIDTGFWYQISLPRVPSGKYDAALARGADEPNEVYAGGDAPNILTDLRDIGVLVAQIIQDERTLNQYVYTCGEVLSQKEIIAIVESVTGETVEQTIVTTEQVQERLEGVRAALAADPSKPMNQVLAYMTEYCHSKYVRADNSPAYAKYLGYLDTRDLYPGTKTRTFRDFLADVLDGKVQRVYSKKS</sequence>
<dbReference type="Gene3D" id="3.40.50.720">
    <property type="entry name" value="NAD(P)-binding Rossmann-like Domain"/>
    <property type="match status" value="1"/>
</dbReference>
<dbReference type="InterPro" id="IPR045312">
    <property type="entry name" value="PCBER-like"/>
</dbReference>
<dbReference type="Pfam" id="PF05368">
    <property type="entry name" value="NmrA"/>
    <property type="match status" value="1"/>
</dbReference>
<dbReference type="PANTHER" id="PTHR47706">
    <property type="entry name" value="NMRA-LIKE FAMILY PROTEIN"/>
    <property type="match status" value="1"/>
</dbReference>
<dbReference type="InterPro" id="IPR008030">
    <property type="entry name" value="NmrA-like"/>
</dbReference>
<dbReference type="AlphaFoldDB" id="A0A5C3QP35"/>
<dbReference type="InterPro" id="IPR036291">
    <property type="entry name" value="NAD(P)-bd_dom_sf"/>
</dbReference>
<dbReference type="SUPFAM" id="SSF51735">
    <property type="entry name" value="NAD(P)-binding Rossmann-fold domains"/>
    <property type="match status" value="1"/>
</dbReference>
<dbReference type="Proteomes" id="UP000305067">
    <property type="component" value="Unassembled WGS sequence"/>
</dbReference>
<name>A0A5C3QP35_9AGAR</name>
<keyword evidence="5" id="KW-1185">Reference proteome</keyword>
<proteinExistence type="predicted"/>
<feature type="domain" description="NmrA-like" evidence="3">
    <location>
        <begin position="5"/>
        <end position="275"/>
    </location>
</feature>
<dbReference type="STRING" id="1884261.A0A5C3QP35"/>
<evidence type="ECO:0000256" key="2">
    <source>
        <dbReference type="ARBA" id="ARBA00023002"/>
    </source>
</evidence>
<protein>
    <submittedName>
        <fullName evidence="4">Isoflavone reductase family protein</fullName>
    </submittedName>
</protein>
<dbReference type="InterPro" id="IPR051609">
    <property type="entry name" value="NmrA/Isoflavone_reductase-like"/>
</dbReference>
<dbReference type="EMBL" id="ML178821">
    <property type="protein sequence ID" value="TFL03128.1"/>
    <property type="molecule type" value="Genomic_DNA"/>
</dbReference>
<dbReference type="GO" id="GO:0016491">
    <property type="term" value="F:oxidoreductase activity"/>
    <property type="evidence" value="ECO:0007669"/>
    <property type="project" value="UniProtKB-KW"/>
</dbReference>
<dbReference type="CDD" id="cd05259">
    <property type="entry name" value="PCBER_SDR_a"/>
    <property type="match status" value="1"/>
</dbReference>
<dbReference type="OrthoDB" id="9974981at2759"/>
<accession>A0A5C3QP35</accession>